<dbReference type="SUPFAM" id="SSF49373">
    <property type="entry name" value="Invasin/intimin cell-adhesion fragments"/>
    <property type="match status" value="4"/>
</dbReference>
<accession>A0A2G6E593</accession>
<name>A0A2G6E593_9BACT</name>
<dbReference type="PANTHER" id="PTHR39576:SF2">
    <property type="entry name" value="ATTACHING AND EFFACING PROTEIN HOMOLOG-RELATED"/>
    <property type="match status" value="1"/>
</dbReference>
<reference evidence="3 4" key="1">
    <citation type="submission" date="2017-10" db="EMBL/GenBank/DDBJ databases">
        <title>Novel microbial diversity and functional potential in the marine mammal oral microbiome.</title>
        <authorList>
            <person name="Dudek N.K."/>
            <person name="Sun C.L."/>
            <person name="Burstein D."/>
            <person name="Kantor R.S."/>
            <person name="Aliaga Goltsman D.S."/>
            <person name="Bik E.M."/>
            <person name="Thomas B.C."/>
            <person name="Banfield J.F."/>
            <person name="Relman D.A."/>
        </authorList>
    </citation>
    <scope>NUCLEOTIDE SEQUENCE [LARGE SCALE GENOMIC DNA]</scope>
    <source>
        <strain evidence="3">DOLZORAL124_49_17</strain>
    </source>
</reference>
<evidence type="ECO:0000256" key="1">
    <source>
        <dbReference type="ARBA" id="ARBA00010116"/>
    </source>
</evidence>
<dbReference type="Pfam" id="PF02369">
    <property type="entry name" value="Big_1"/>
    <property type="match status" value="2"/>
</dbReference>
<dbReference type="Proteomes" id="UP000229740">
    <property type="component" value="Unassembled WGS sequence"/>
</dbReference>
<evidence type="ECO:0000259" key="2">
    <source>
        <dbReference type="PROSITE" id="PS51127"/>
    </source>
</evidence>
<evidence type="ECO:0000313" key="4">
    <source>
        <dbReference type="Proteomes" id="UP000229740"/>
    </source>
</evidence>
<dbReference type="InterPro" id="IPR008964">
    <property type="entry name" value="Invasin/intimin_cell_adhesion"/>
</dbReference>
<dbReference type="AlphaFoldDB" id="A0A2G6E593"/>
<gene>
    <name evidence="3" type="ORF">CSB45_08435</name>
</gene>
<dbReference type="EMBL" id="PDPS01000028">
    <property type="protein sequence ID" value="PID57243.1"/>
    <property type="molecule type" value="Genomic_DNA"/>
</dbReference>
<comment type="caution">
    <text evidence="3">The sequence shown here is derived from an EMBL/GenBank/DDBJ whole genome shotgun (WGS) entry which is preliminary data.</text>
</comment>
<protein>
    <recommendedName>
        <fullName evidence="2">Big-1 domain-containing protein</fullName>
    </recommendedName>
</protein>
<dbReference type="InterPro" id="IPR051715">
    <property type="entry name" value="Intimin-Invasin_domain"/>
</dbReference>
<organism evidence="3 4">
    <name type="scientific">candidate division KSB3 bacterium</name>
    <dbReference type="NCBI Taxonomy" id="2044937"/>
    <lineage>
        <taxon>Bacteria</taxon>
        <taxon>candidate division KSB3</taxon>
    </lineage>
</organism>
<feature type="domain" description="Big-1" evidence="2">
    <location>
        <begin position="303"/>
        <end position="394"/>
    </location>
</feature>
<dbReference type="SMART" id="SM00634">
    <property type="entry name" value="BID_1"/>
    <property type="match status" value="4"/>
</dbReference>
<dbReference type="GO" id="GO:0009279">
    <property type="term" value="C:cell outer membrane"/>
    <property type="evidence" value="ECO:0007669"/>
    <property type="project" value="TreeGrafter"/>
</dbReference>
<sequence length="507" mass="52034">MTQVVKFRQRRRYGKCSWLLSSLICLTVLSLLWSCGKLSDDVGQPSTPVGTTGGTSHDVSVTDKIGTYTLSLSASPNSIPADSTNYSILSAVLSDKSGRSVKGYPIVFSTSGNIGWFYEPVTGILLPTDTSFTDAKGTASTRLYGSQSGRLVVTATVDLDDDGTADLRDAVAVNLTASGPPDSAGSYSIRVWTNPTTTPADASTPVAVSAQISDSRGGPVENFKIDFTAESGYLSNDINTIGPSTSASAVTNASGRVSLWYFGQTPGSDVITATTFISDLIGKLSDTTVIMVTGSTPITGMPTLKLFTSPSDASFTTADSGTITAKVFGSNGAALQGVTVYFSTTLGTVSPSSVETDASGIASTTLTSSVPGTATVYATVNYSGGSVNELVTFKIAAGVEKISVAVPSTTLTLGTNTETSSTITASATLQDKEGHFVEGVQVSFSVSENCSNVSFSPQSYSSVSDAGGYASYEITVTGTAVGSCQYTVRAASGSSEDMASGVITINN</sequence>
<dbReference type="InterPro" id="IPR003344">
    <property type="entry name" value="Big_1_dom"/>
</dbReference>
<evidence type="ECO:0000313" key="3">
    <source>
        <dbReference type="EMBL" id="PID57243.1"/>
    </source>
</evidence>
<dbReference type="InterPro" id="IPR013783">
    <property type="entry name" value="Ig-like_fold"/>
</dbReference>
<dbReference type="PROSITE" id="PS51127">
    <property type="entry name" value="BIG1"/>
    <property type="match status" value="2"/>
</dbReference>
<dbReference type="Gene3D" id="2.60.40.10">
    <property type="entry name" value="Immunoglobulins"/>
    <property type="match status" value="4"/>
</dbReference>
<proteinExistence type="inferred from homology"/>
<feature type="domain" description="Big-1" evidence="2">
    <location>
        <begin position="69"/>
        <end position="176"/>
    </location>
</feature>
<dbReference type="PANTHER" id="PTHR39576">
    <property type="entry name" value="ATTACHING AND EFFACING PROTEIN HOMOLOG-RELATED-RELATED"/>
    <property type="match status" value="1"/>
</dbReference>
<comment type="similarity">
    <text evidence="1">Belongs to the intimin/invasin family.</text>
</comment>